<reference evidence="1" key="2">
    <citation type="submission" date="2020-09" db="EMBL/GenBank/DDBJ databases">
        <authorList>
            <person name="Sun Q."/>
            <person name="Zhou Y."/>
        </authorList>
    </citation>
    <scope>NUCLEOTIDE SEQUENCE</scope>
    <source>
        <strain evidence="1">CGMCC 1.12987</strain>
    </source>
</reference>
<accession>A0A917G4F5</accession>
<evidence type="ECO:0000313" key="1">
    <source>
        <dbReference type="EMBL" id="GGG22273.1"/>
    </source>
</evidence>
<reference evidence="1" key="1">
    <citation type="journal article" date="2014" name="Int. J. Syst. Evol. Microbiol.">
        <title>Complete genome sequence of Corynebacterium casei LMG S-19264T (=DSM 44701T), isolated from a smear-ripened cheese.</title>
        <authorList>
            <consortium name="US DOE Joint Genome Institute (JGI-PGF)"/>
            <person name="Walter F."/>
            <person name="Albersmeier A."/>
            <person name="Kalinowski J."/>
            <person name="Ruckert C."/>
        </authorList>
    </citation>
    <scope>NUCLEOTIDE SEQUENCE</scope>
    <source>
        <strain evidence="1">CGMCC 1.12987</strain>
    </source>
</reference>
<dbReference type="Proteomes" id="UP000644756">
    <property type="component" value="Unassembled WGS sequence"/>
</dbReference>
<gene>
    <name evidence="1" type="ORF">GCM10010916_43660</name>
</gene>
<comment type="caution">
    <text evidence="1">The sequence shown here is derived from an EMBL/GenBank/DDBJ whole genome shotgun (WGS) entry which is preliminary data.</text>
</comment>
<keyword evidence="2" id="KW-1185">Reference proteome</keyword>
<sequence>MKQFNELFNGALNEEKKTLLRALIKEVHMESDRKTLKKIVLWFLEDDDFTECGLPVGENGRTVS</sequence>
<protein>
    <submittedName>
        <fullName evidence="1">Uncharacterized protein</fullName>
    </submittedName>
</protein>
<name>A0A917G4F5_9BACL</name>
<dbReference type="RefSeq" id="WP_377522712.1">
    <property type="nucleotide sequence ID" value="NZ_JBHRVG010000001.1"/>
</dbReference>
<dbReference type="AlphaFoldDB" id="A0A917G4F5"/>
<organism evidence="1 2">
    <name type="scientific">Paenibacillus abyssi</name>
    <dbReference type="NCBI Taxonomy" id="1340531"/>
    <lineage>
        <taxon>Bacteria</taxon>
        <taxon>Bacillati</taxon>
        <taxon>Bacillota</taxon>
        <taxon>Bacilli</taxon>
        <taxon>Bacillales</taxon>
        <taxon>Paenibacillaceae</taxon>
        <taxon>Paenibacillus</taxon>
    </lineage>
</organism>
<evidence type="ECO:0000313" key="2">
    <source>
        <dbReference type="Proteomes" id="UP000644756"/>
    </source>
</evidence>
<proteinExistence type="predicted"/>
<dbReference type="EMBL" id="BMGR01000018">
    <property type="protein sequence ID" value="GGG22273.1"/>
    <property type="molecule type" value="Genomic_DNA"/>
</dbReference>